<sequence>MCLSISQSKCLHRIIYSGMDKILLRLEIGQDAMAKALKELKMENAMLRNEIFGVGTSGPSNSQSKYPMECKSLWELVEDTQNHVKAINQKIFNGEGEQESLSQSQGKSGMKRSFVEESDDASTEESDDEEYPVEEIRSKTVADELNWLKENFNKLMKTQTTTHGKSFVGTTVQSSSSSIPSSQNVTLSCSVMLSNFLDDA</sequence>
<keyword evidence="3" id="KW-1185">Reference proteome</keyword>
<comment type="caution">
    <text evidence="2">The sequence shown here is derived from an EMBL/GenBank/DDBJ whole genome shotgun (WGS) entry which is preliminary data.</text>
</comment>
<dbReference type="AlphaFoldDB" id="A0A8J2KAF5"/>
<feature type="non-terminal residue" evidence="2">
    <location>
        <position position="1"/>
    </location>
</feature>
<feature type="region of interest" description="Disordered" evidence="1">
    <location>
        <begin position="95"/>
        <end position="136"/>
    </location>
</feature>
<evidence type="ECO:0000313" key="3">
    <source>
        <dbReference type="Proteomes" id="UP000708208"/>
    </source>
</evidence>
<evidence type="ECO:0000313" key="2">
    <source>
        <dbReference type="EMBL" id="CAG7734367.1"/>
    </source>
</evidence>
<reference evidence="2" key="1">
    <citation type="submission" date="2021-06" db="EMBL/GenBank/DDBJ databases">
        <authorList>
            <person name="Hodson N. C."/>
            <person name="Mongue J. A."/>
            <person name="Jaron S. K."/>
        </authorList>
    </citation>
    <scope>NUCLEOTIDE SEQUENCE</scope>
</reference>
<gene>
    <name evidence="2" type="ORF">AFUS01_LOCUS22762</name>
</gene>
<dbReference type="EMBL" id="CAJVCH010267937">
    <property type="protein sequence ID" value="CAG7734367.1"/>
    <property type="molecule type" value="Genomic_DNA"/>
</dbReference>
<feature type="compositionally biased region" description="Acidic residues" evidence="1">
    <location>
        <begin position="116"/>
        <end position="133"/>
    </location>
</feature>
<name>A0A8J2KAF5_9HEXA</name>
<evidence type="ECO:0000256" key="1">
    <source>
        <dbReference type="SAM" id="MobiDB-lite"/>
    </source>
</evidence>
<dbReference type="Proteomes" id="UP000708208">
    <property type="component" value="Unassembled WGS sequence"/>
</dbReference>
<protein>
    <submittedName>
        <fullName evidence="2">Uncharacterized protein</fullName>
    </submittedName>
</protein>
<organism evidence="2 3">
    <name type="scientific">Allacma fusca</name>
    <dbReference type="NCBI Taxonomy" id="39272"/>
    <lineage>
        <taxon>Eukaryota</taxon>
        <taxon>Metazoa</taxon>
        <taxon>Ecdysozoa</taxon>
        <taxon>Arthropoda</taxon>
        <taxon>Hexapoda</taxon>
        <taxon>Collembola</taxon>
        <taxon>Symphypleona</taxon>
        <taxon>Sminthuridae</taxon>
        <taxon>Allacma</taxon>
    </lineage>
</organism>
<proteinExistence type="predicted"/>
<accession>A0A8J2KAF5</accession>